<comment type="caution">
    <text evidence="2">The sequence shown here is derived from an EMBL/GenBank/DDBJ whole genome shotgun (WGS) entry which is preliminary data.</text>
</comment>
<dbReference type="EMBL" id="JANPWB010000003">
    <property type="protein sequence ID" value="KAJ1202038.1"/>
    <property type="molecule type" value="Genomic_DNA"/>
</dbReference>
<reference evidence="2" key="1">
    <citation type="journal article" date="2022" name="bioRxiv">
        <title>Sequencing and chromosome-scale assembly of the giantPleurodeles waltlgenome.</title>
        <authorList>
            <person name="Brown T."/>
            <person name="Elewa A."/>
            <person name="Iarovenko S."/>
            <person name="Subramanian E."/>
            <person name="Araus A.J."/>
            <person name="Petzold A."/>
            <person name="Susuki M."/>
            <person name="Suzuki K.-i.T."/>
            <person name="Hayashi T."/>
            <person name="Toyoda A."/>
            <person name="Oliveira C."/>
            <person name="Osipova E."/>
            <person name="Leigh N.D."/>
            <person name="Simon A."/>
            <person name="Yun M.H."/>
        </authorList>
    </citation>
    <scope>NUCLEOTIDE SEQUENCE</scope>
    <source>
        <strain evidence="2">20211129_DDA</strain>
        <tissue evidence="2">Liver</tissue>
    </source>
</reference>
<organism evidence="2 3">
    <name type="scientific">Pleurodeles waltl</name>
    <name type="common">Iberian ribbed newt</name>
    <dbReference type="NCBI Taxonomy" id="8319"/>
    <lineage>
        <taxon>Eukaryota</taxon>
        <taxon>Metazoa</taxon>
        <taxon>Chordata</taxon>
        <taxon>Craniata</taxon>
        <taxon>Vertebrata</taxon>
        <taxon>Euteleostomi</taxon>
        <taxon>Amphibia</taxon>
        <taxon>Batrachia</taxon>
        <taxon>Caudata</taxon>
        <taxon>Salamandroidea</taxon>
        <taxon>Salamandridae</taxon>
        <taxon>Pleurodelinae</taxon>
        <taxon>Pleurodeles</taxon>
    </lineage>
</organism>
<proteinExistence type="predicted"/>
<feature type="compositionally biased region" description="Basic and acidic residues" evidence="1">
    <location>
        <begin position="68"/>
        <end position="78"/>
    </location>
</feature>
<protein>
    <submittedName>
        <fullName evidence="2">Uncharacterized protein</fullName>
    </submittedName>
</protein>
<name>A0AAV7VK68_PLEWA</name>
<feature type="region of interest" description="Disordered" evidence="1">
    <location>
        <begin position="49"/>
        <end position="78"/>
    </location>
</feature>
<evidence type="ECO:0000313" key="2">
    <source>
        <dbReference type="EMBL" id="KAJ1202038.1"/>
    </source>
</evidence>
<gene>
    <name evidence="2" type="ORF">NDU88_005841</name>
</gene>
<dbReference type="AlphaFoldDB" id="A0AAV7VK68"/>
<accession>A0AAV7VK68</accession>
<keyword evidence="3" id="KW-1185">Reference proteome</keyword>
<evidence type="ECO:0000256" key="1">
    <source>
        <dbReference type="SAM" id="MobiDB-lite"/>
    </source>
</evidence>
<dbReference type="Proteomes" id="UP001066276">
    <property type="component" value="Chromosome 2_1"/>
</dbReference>
<sequence length="78" mass="8607">MGGSRPRFSLPCRAQTNAYLGEGLCDCEESASAPLLALGTRKDWNALPSTNKEARNRHVLKQPVIKAQKGEHRSEDGW</sequence>
<evidence type="ECO:0000313" key="3">
    <source>
        <dbReference type="Proteomes" id="UP001066276"/>
    </source>
</evidence>